<evidence type="ECO:0000256" key="3">
    <source>
        <dbReference type="ARBA" id="ARBA00023125"/>
    </source>
</evidence>
<evidence type="ECO:0000259" key="5">
    <source>
        <dbReference type="PROSITE" id="PS50931"/>
    </source>
</evidence>
<dbReference type="PRINTS" id="PR00039">
    <property type="entry name" value="HTHLYSR"/>
</dbReference>
<dbReference type="GeneID" id="97219003"/>
<keyword evidence="3" id="KW-0238">DNA-binding</keyword>
<evidence type="ECO:0000313" key="7">
    <source>
        <dbReference type="Proteomes" id="UP001630969"/>
    </source>
</evidence>
<keyword evidence="4" id="KW-0804">Transcription</keyword>
<dbReference type="EMBL" id="JBGXBU010000001">
    <property type="protein sequence ID" value="MFM4891817.1"/>
    <property type="molecule type" value="Genomic_DNA"/>
</dbReference>
<sequence length="298" mass="33470">MDLKQLGYLLAVRDTGSFTRAAQQLHVAQPAVSMAIAKLEQGLALRLFDRQDKSVRLTPEGEVLCRHAERLLLQMHQAEAEMAELKGLERGEVRIGIPYMMGSYYFPPILMAFKHRYPGLKIRVEEAGTRELLSRMVAGELDLAILITSDLPPALEGGQLLREEMLMVVGEEHPLYGAKRVTLAEYFRQELAVFRRGFYHREHMETLAQGLGIEPSIAFESNLIPLLKAVVRQGFAVSTFLRMVVEEDKALAGIPFDPPIFLDLCVAWRRGDPLSLANRALRDFLLAQPMAETARSEG</sequence>
<dbReference type="SUPFAM" id="SSF46785">
    <property type="entry name" value="Winged helix' DNA-binding domain"/>
    <property type="match status" value="1"/>
</dbReference>
<name>A0ABW9GLZ4_9GAMM</name>
<feature type="domain" description="HTH lysR-type" evidence="5">
    <location>
        <begin position="1"/>
        <end position="58"/>
    </location>
</feature>
<evidence type="ECO:0000256" key="1">
    <source>
        <dbReference type="ARBA" id="ARBA00009437"/>
    </source>
</evidence>
<evidence type="ECO:0000313" key="6">
    <source>
        <dbReference type="EMBL" id="MFM4891817.1"/>
    </source>
</evidence>
<accession>A0ABW9GLZ4</accession>
<dbReference type="InterPro" id="IPR000847">
    <property type="entry name" value="LysR_HTH_N"/>
</dbReference>
<dbReference type="InterPro" id="IPR050950">
    <property type="entry name" value="HTH-type_LysR_regulators"/>
</dbReference>
<dbReference type="SUPFAM" id="SSF53850">
    <property type="entry name" value="Periplasmic binding protein-like II"/>
    <property type="match status" value="1"/>
</dbReference>
<dbReference type="InterPro" id="IPR036388">
    <property type="entry name" value="WH-like_DNA-bd_sf"/>
</dbReference>
<organism evidence="6 7">
    <name type="scientific">Aeromonas bivalvium</name>
    <dbReference type="NCBI Taxonomy" id="440079"/>
    <lineage>
        <taxon>Bacteria</taxon>
        <taxon>Pseudomonadati</taxon>
        <taxon>Pseudomonadota</taxon>
        <taxon>Gammaproteobacteria</taxon>
        <taxon>Aeromonadales</taxon>
        <taxon>Aeromonadaceae</taxon>
        <taxon>Aeromonas</taxon>
    </lineage>
</organism>
<comment type="similarity">
    <text evidence="1">Belongs to the LysR transcriptional regulatory family.</text>
</comment>
<dbReference type="Proteomes" id="UP001630969">
    <property type="component" value="Unassembled WGS sequence"/>
</dbReference>
<comment type="caution">
    <text evidence="6">The sequence shown here is derived from an EMBL/GenBank/DDBJ whole genome shotgun (WGS) entry which is preliminary data.</text>
</comment>
<dbReference type="Gene3D" id="1.10.10.10">
    <property type="entry name" value="Winged helix-like DNA-binding domain superfamily/Winged helix DNA-binding domain"/>
    <property type="match status" value="1"/>
</dbReference>
<proteinExistence type="inferred from homology"/>
<dbReference type="Gene3D" id="3.40.190.290">
    <property type="match status" value="1"/>
</dbReference>
<gene>
    <name evidence="6" type="ORF">ACEUDJ_02850</name>
</gene>
<dbReference type="PANTHER" id="PTHR30419:SF8">
    <property type="entry name" value="NITROGEN ASSIMILATION TRANSCRIPTIONAL ACTIVATOR-RELATED"/>
    <property type="match status" value="1"/>
</dbReference>
<dbReference type="Pfam" id="PF03466">
    <property type="entry name" value="LysR_substrate"/>
    <property type="match status" value="1"/>
</dbReference>
<dbReference type="InterPro" id="IPR005119">
    <property type="entry name" value="LysR_subst-bd"/>
</dbReference>
<dbReference type="PROSITE" id="PS50931">
    <property type="entry name" value="HTH_LYSR"/>
    <property type="match status" value="1"/>
</dbReference>
<dbReference type="InterPro" id="IPR036390">
    <property type="entry name" value="WH_DNA-bd_sf"/>
</dbReference>
<evidence type="ECO:0000256" key="2">
    <source>
        <dbReference type="ARBA" id="ARBA00023015"/>
    </source>
</evidence>
<keyword evidence="7" id="KW-1185">Reference proteome</keyword>
<dbReference type="Pfam" id="PF00126">
    <property type="entry name" value="HTH_1"/>
    <property type="match status" value="1"/>
</dbReference>
<dbReference type="RefSeq" id="WP_041994289.1">
    <property type="nucleotide sequence ID" value="NZ_CDBT01000010.1"/>
</dbReference>
<dbReference type="PANTHER" id="PTHR30419">
    <property type="entry name" value="HTH-TYPE TRANSCRIPTIONAL REGULATOR YBHD"/>
    <property type="match status" value="1"/>
</dbReference>
<protein>
    <submittedName>
        <fullName evidence="6">LysR family transcriptional regulator</fullName>
    </submittedName>
</protein>
<dbReference type="CDD" id="cd05466">
    <property type="entry name" value="PBP2_LTTR_substrate"/>
    <property type="match status" value="1"/>
</dbReference>
<evidence type="ECO:0000256" key="4">
    <source>
        <dbReference type="ARBA" id="ARBA00023163"/>
    </source>
</evidence>
<reference evidence="6 7" key="1">
    <citation type="submission" date="2024-09" db="EMBL/GenBank/DDBJ databases">
        <title>Aeromonas strains Genome sequencing and assembly.</title>
        <authorList>
            <person name="Hu X."/>
            <person name="Tang B."/>
        </authorList>
    </citation>
    <scope>NUCLEOTIDE SEQUENCE [LARGE SCALE GENOMIC DNA]</scope>
    <source>
        <strain evidence="6 7">NB23SCDHY001</strain>
    </source>
</reference>
<keyword evidence="2" id="KW-0805">Transcription regulation</keyword>